<keyword evidence="1" id="KW-0805">Transcription regulation</keyword>
<dbReference type="SUPFAM" id="SSF46689">
    <property type="entry name" value="Homeodomain-like"/>
    <property type="match status" value="1"/>
</dbReference>
<evidence type="ECO:0000259" key="4">
    <source>
        <dbReference type="PROSITE" id="PS51071"/>
    </source>
</evidence>
<accession>A0A9D1W3T2</accession>
<dbReference type="GO" id="GO:1901135">
    <property type="term" value="P:carbohydrate derivative metabolic process"/>
    <property type="evidence" value="ECO:0007669"/>
    <property type="project" value="InterPro"/>
</dbReference>
<dbReference type="GO" id="GO:0097367">
    <property type="term" value="F:carbohydrate derivative binding"/>
    <property type="evidence" value="ECO:0007669"/>
    <property type="project" value="InterPro"/>
</dbReference>
<keyword evidence="3" id="KW-0804">Transcription</keyword>
<dbReference type="InterPro" id="IPR046348">
    <property type="entry name" value="SIS_dom_sf"/>
</dbReference>
<dbReference type="AlphaFoldDB" id="A0A9D1W3T2"/>
<proteinExistence type="predicted"/>
<organism evidence="6 7">
    <name type="scientific">Candidatus Lachnoclostridium stercoripullorum</name>
    <dbReference type="NCBI Taxonomy" id="2838635"/>
    <lineage>
        <taxon>Bacteria</taxon>
        <taxon>Bacillati</taxon>
        <taxon>Bacillota</taxon>
        <taxon>Clostridia</taxon>
        <taxon>Lachnospirales</taxon>
        <taxon>Lachnospiraceae</taxon>
    </lineage>
</organism>
<dbReference type="SUPFAM" id="SSF53697">
    <property type="entry name" value="SIS domain"/>
    <property type="match status" value="1"/>
</dbReference>
<evidence type="ECO:0000313" key="6">
    <source>
        <dbReference type="EMBL" id="HIX51347.1"/>
    </source>
</evidence>
<dbReference type="InterPro" id="IPR000281">
    <property type="entry name" value="HTH_RpiR"/>
</dbReference>
<keyword evidence="2" id="KW-0238">DNA-binding</keyword>
<evidence type="ECO:0000256" key="1">
    <source>
        <dbReference type="ARBA" id="ARBA00023015"/>
    </source>
</evidence>
<evidence type="ECO:0000313" key="7">
    <source>
        <dbReference type="Proteomes" id="UP000886780"/>
    </source>
</evidence>
<name>A0A9D1W3T2_9FIRM</name>
<dbReference type="GO" id="GO:0003677">
    <property type="term" value="F:DNA binding"/>
    <property type="evidence" value="ECO:0007669"/>
    <property type="project" value="UniProtKB-KW"/>
</dbReference>
<dbReference type="InterPro" id="IPR001347">
    <property type="entry name" value="SIS_dom"/>
</dbReference>
<protein>
    <submittedName>
        <fullName evidence="6">MurR/RpiR family transcriptional regulator</fullName>
    </submittedName>
</protein>
<dbReference type="Gene3D" id="1.10.10.10">
    <property type="entry name" value="Winged helix-like DNA-binding domain superfamily/Winged helix DNA-binding domain"/>
    <property type="match status" value="1"/>
</dbReference>
<dbReference type="Proteomes" id="UP000886780">
    <property type="component" value="Unassembled WGS sequence"/>
</dbReference>
<gene>
    <name evidence="6" type="ORF">IAA28_00915</name>
</gene>
<dbReference type="InterPro" id="IPR035472">
    <property type="entry name" value="RpiR-like_SIS"/>
</dbReference>
<dbReference type="InterPro" id="IPR047640">
    <property type="entry name" value="RpiR-like"/>
</dbReference>
<dbReference type="Pfam" id="PF01380">
    <property type="entry name" value="SIS"/>
    <property type="match status" value="1"/>
</dbReference>
<dbReference type="InterPro" id="IPR009057">
    <property type="entry name" value="Homeodomain-like_sf"/>
</dbReference>
<dbReference type="PROSITE" id="PS51464">
    <property type="entry name" value="SIS"/>
    <property type="match status" value="1"/>
</dbReference>
<sequence>MLIQERLERCELSVSERAVADFILKEKMNIRDMTTREIAQAAFSSPSTLVRIAHKMNFAGWNELKEALLKEEEYLQTHFTDIDANLPFKKTDSIMSVAAKIAALKKESIEDTLSLISHDDLQKAVTMLYNASTIHLFAVSNNLLICREFQHNMARIGRHVEIQDIQGELTYMAYLAKPSSCALMVSYSGETPILIRAAKTLKDHGIPLLLLTNIGDNSLLPLADCALRICTREKLYSKIATFSTDASFEYLLDVLYSCVFRRDYDKNLQLKIQSAQEIETGRRRSTVGIIQEDGGRSAL</sequence>
<reference evidence="6" key="1">
    <citation type="journal article" date="2021" name="PeerJ">
        <title>Extensive microbial diversity within the chicken gut microbiome revealed by metagenomics and culture.</title>
        <authorList>
            <person name="Gilroy R."/>
            <person name="Ravi A."/>
            <person name="Getino M."/>
            <person name="Pursley I."/>
            <person name="Horton D.L."/>
            <person name="Alikhan N.F."/>
            <person name="Baker D."/>
            <person name="Gharbi K."/>
            <person name="Hall N."/>
            <person name="Watson M."/>
            <person name="Adriaenssens E.M."/>
            <person name="Foster-Nyarko E."/>
            <person name="Jarju S."/>
            <person name="Secka A."/>
            <person name="Antonio M."/>
            <person name="Oren A."/>
            <person name="Chaudhuri R.R."/>
            <person name="La Ragione R."/>
            <person name="Hildebrand F."/>
            <person name="Pallen M.J."/>
        </authorList>
    </citation>
    <scope>NUCLEOTIDE SEQUENCE</scope>
    <source>
        <strain evidence="6">ChiGjej4B4-12881</strain>
    </source>
</reference>
<dbReference type="CDD" id="cd05013">
    <property type="entry name" value="SIS_RpiR"/>
    <property type="match status" value="1"/>
</dbReference>
<dbReference type="EMBL" id="DXEU01000019">
    <property type="protein sequence ID" value="HIX51347.1"/>
    <property type="molecule type" value="Genomic_DNA"/>
</dbReference>
<feature type="domain" description="SIS" evidence="5">
    <location>
        <begin position="124"/>
        <end position="257"/>
    </location>
</feature>
<reference evidence="6" key="2">
    <citation type="submission" date="2021-04" db="EMBL/GenBank/DDBJ databases">
        <authorList>
            <person name="Gilroy R."/>
        </authorList>
    </citation>
    <scope>NUCLEOTIDE SEQUENCE</scope>
    <source>
        <strain evidence="6">ChiGjej4B4-12881</strain>
    </source>
</reference>
<dbReference type="PANTHER" id="PTHR30514">
    <property type="entry name" value="GLUCOKINASE"/>
    <property type="match status" value="1"/>
</dbReference>
<evidence type="ECO:0000256" key="2">
    <source>
        <dbReference type="ARBA" id="ARBA00023125"/>
    </source>
</evidence>
<comment type="caution">
    <text evidence="6">The sequence shown here is derived from an EMBL/GenBank/DDBJ whole genome shotgun (WGS) entry which is preliminary data.</text>
</comment>
<evidence type="ECO:0000259" key="5">
    <source>
        <dbReference type="PROSITE" id="PS51464"/>
    </source>
</evidence>
<dbReference type="InterPro" id="IPR036388">
    <property type="entry name" value="WH-like_DNA-bd_sf"/>
</dbReference>
<evidence type="ECO:0000256" key="3">
    <source>
        <dbReference type="ARBA" id="ARBA00023163"/>
    </source>
</evidence>
<dbReference type="GO" id="GO:0003700">
    <property type="term" value="F:DNA-binding transcription factor activity"/>
    <property type="evidence" value="ECO:0007669"/>
    <property type="project" value="InterPro"/>
</dbReference>
<dbReference type="PANTHER" id="PTHR30514:SF10">
    <property type="entry name" value="MURR_RPIR FAMILY TRANSCRIPTIONAL REGULATOR"/>
    <property type="match status" value="1"/>
</dbReference>
<dbReference type="Gene3D" id="3.40.50.10490">
    <property type="entry name" value="Glucose-6-phosphate isomerase like protein, domain 1"/>
    <property type="match status" value="1"/>
</dbReference>
<dbReference type="Pfam" id="PF01418">
    <property type="entry name" value="HTH_6"/>
    <property type="match status" value="1"/>
</dbReference>
<feature type="domain" description="HTH rpiR-type" evidence="4">
    <location>
        <begin position="1"/>
        <end position="75"/>
    </location>
</feature>
<dbReference type="PROSITE" id="PS51071">
    <property type="entry name" value="HTH_RPIR"/>
    <property type="match status" value="1"/>
</dbReference>